<evidence type="ECO:0000259" key="1">
    <source>
        <dbReference type="Pfam" id="PF08005"/>
    </source>
</evidence>
<dbReference type="AlphaFoldDB" id="J9DLG9"/>
<proteinExistence type="predicted"/>
<evidence type="ECO:0000313" key="3">
    <source>
        <dbReference type="Proteomes" id="UP000004810"/>
    </source>
</evidence>
<dbReference type="Gene3D" id="2.60.120.820">
    <property type="entry name" value="PHR domain"/>
    <property type="match status" value="1"/>
</dbReference>
<dbReference type="InterPro" id="IPR038648">
    <property type="entry name" value="PHR_sf"/>
</dbReference>
<feature type="domain" description="PHR" evidence="1">
    <location>
        <begin position="1"/>
        <end position="38"/>
    </location>
</feature>
<dbReference type="Pfam" id="PF08005">
    <property type="entry name" value="PHR"/>
    <property type="match status" value="1"/>
</dbReference>
<feature type="non-terminal residue" evidence="2">
    <location>
        <position position="1"/>
    </location>
</feature>
<name>J9DLG9_WUCBA</name>
<evidence type="ECO:0000313" key="2">
    <source>
        <dbReference type="EMBL" id="EJW70463.1"/>
    </source>
</evidence>
<comment type="caution">
    <text evidence="2">The sequence shown here is derived from an EMBL/GenBank/DDBJ whole genome shotgun (WGS) entry which is preliminary data.</text>
</comment>
<feature type="non-terminal residue" evidence="2">
    <location>
        <position position="55"/>
    </location>
</feature>
<dbReference type="EMBL" id="ADBV01021801">
    <property type="protein sequence ID" value="EJW70463.1"/>
    <property type="molecule type" value="Genomic_DNA"/>
</dbReference>
<reference evidence="3" key="1">
    <citation type="submission" date="2012-08" db="EMBL/GenBank/DDBJ databases">
        <title>The Genome Sequence of Wuchereria bancrofti.</title>
        <authorList>
            <person name="Nutman T.B."/>
            <person name="Fink D.L."/>
            <person name="Russ C."/>
            <person name="Young S."/>
            <person name="Zeng Q."/>
            <person name="Koehrsen M."/>
            <person name="Alvarado L."/>
            <person name="Berlin A."/>
            <person name="Chapman S.B."/>
            <person name="Chen Z."/>
            <person name="Freedman E."/>
            <person name="Gellesch M."/>
            <person name="Goldberg J."/>
            <person name="Griggs A."/>
            <person name="Gujja S."/>
            <person name="Heilman E.R."/>
            <person name="Heiman D."/>
            <person name="Hepburn T."/>
            <person name="Howarth C."/>
            <person name="Jen D."/>
            <person name="Larson L."/>
            <person name="Lewis B."/>
            <person name="Mehta T."/>
            <person name="Park D."/>
            <person name="Pearson M."/>
            <person name="Roberts A."/>
            <person name="Saif S."/>
            <person name="Shea T."/>
            <person name="Shenoy N."/>
            <person name="Sisk P."/>
            <person name="Stolte C."/>
            <person name="Sykes S."/>
            <person name="Walk T."/>
            <person name="White J."/>
            <person name="Yandava C."/>
            <person name="Haas B."/>
            <person name="Henn M.R."/>
            <person name="Nusbaum C."/>
            <person name="Birren B."/>
        </authorList>
    </citation>
    <scope>NUCLEOTIDE SEQUENCE [LARGE SCALE GENOMIC DNA]</scope>
    <source>
        <strain evidence="3">NA</strain>
    </source>
</reference>
<accession>J9DLG9</accession>
<protein>
    <recommendedName>
        <fullName evidence="1">PHR domain-containing protein</fullName>
    </recommendedName>
</protein>
<organism evidence="2 3">
    <name type="scientific">Wuchereria bancrofti</name>
    <dbReference type="NCBI Taxonomy" id="6293"/>
    <lineage>
        <taxon>Eukaryota</taxon>
        <taxon>Metazoa</taxon>
        <taxon>Ecdysozoa</taxon>
        <taxon>Nematoda</taxon>
        <taxon>Chromadorea</taxon>
        <taxon>Rhabditida</taxon>
        <taxon>Spirurina</taxon>
        <taxon>Spiruromorpha</taxon>
        <taxon>Filarioidea</taxon>
        <taxon>Onchocercidae</taxon>
        <taxon>Wuchereria</taxon>
    </lineage>
</organism>
<dbReference type="Proteomes" id="UP000004810">
    <property type="component" value="Unassembled WGS sequence"/>
</dbReference>
<gene>
    <name evidence="2" type="ORF">WUBG_18632</name>
</gene>
<dbReference type="InterPro" id="IPR012983">
    <property type="entry name" value="PHR"/>
</dbReference>
<sequence>GIGTVRLCNGSRMHFESCNLSLNGTSLSRGQIPFVLYSIQDDESDVIQQLANPEQ</sequence>